<evidence type="ECO:0000256" key="6">
    <source>
        <dbReference type="ARBA" id="ARBA00023141"/>
    </source>
</evidence>
<evidence type="ECO:0000259" key="9">
    <source>
        <dbReference type="Pfam" id="PF01488"/>
    </source>
</evidence>
<dbReference type="GO" id="GO:0004764">
    <property type="term" value="F:shikimate 3-dehydrogenase (NADP+) activity"/>
    <property type="evidence" value="ECO:0007669"/>
    <property type="project" value="UniProtKB-EC"/>
</dbReference>
<dbReference type="Gene3D" id="3.40.50.720">
    <property type="entry name" value="NAD(P)-binding Rossmann-like Domain"/>
    <property type="match status" value="1"/>
</dbReference>
<dbReference type="PANTHER" id="PTHR21089:SF1">
    <property type="entry name" value="BIFUNCTIONAL 3-DEHYDROQUINATE DEHYDRATASE_SHIKIMATE DEHYDROGENASE, CHLOROPLASTIC"/>
    <property type="match status" value="1"/>
</dbReference>
<feature type="binding site" evidence="8">
    <location>
        <position position="223"/>
    </location>
    <ligand>
        <name>NADP(+)</name>
        <dbReference type="ChEBI" id="CHEBI:58349"/>
    </ligand>
</feature>
<dbReference type="InterPro" id="IPR046346">
    <property type="entry name" value="Aminoacid_DH-like_N_sf"/>
</dbReference>
<reference evidence="12 13" key="1">
    <citation type="submission" date="2020-05" db="EMBL/GenBank/DDBJ databases">
        <title>Azospirillum oleiclasticum sp. nov, a nitrogen-fixing and heavy crude oil-emulsifying bacterium isolated from the crude oil of Yumen Oilfield.</title>
        <authorList>
            <person name="Wu D."/>
            <person name="Cai M."/>
            <person name="Zhang X."/>
        </authorList>
    </citation>
    <scope>NUCLEOTIDE SEQUENCE [LARGE SCALE GENOMIC DNA]</scope>
    <source>
        <strain evidence="12 13">ROY-1-1-2</strain>
    </source>
</reference>
<keyword evidence="13" id="KW-1185">Reference proteome</keyword>
<feature type="domain" description="Shikimate dehydrogenase substrate binding N-terminal" evidence="10">
    <location>
        <begin position="12"/>
        <end position="94"/>
    </location>
</feature>
<evidence type="ECO:0000256" key="3">
    <source>
        <dbReference type="ARBA" id="ARBA00022605"/>
    </source>
</evidence>
<dbReference type="PANTHER" id="PTHR21089">
    <property type="entry name" value="SHIKIMATE DEHYDROGENASE"/>
    <property type="match status" value="1"/>
</dbReference>
<evidence type="ECO:0000256" key="5">
    <source>
        <dbReference type="ARBA" id="ARBA00023002"/>
    </source>
</evidence>
<dbReference type="SUPFAM" id="SSF51735">
    <property type="entry name" value="NAD(P)-binding Rossmann-fold domains"/>
    <property type="match status" value="1"/>
</dbReference>
<dbReference type="NCBIfam" id="NF001312">
    <property type="entry name" value="PRK00258.1-4"/>
    <property type="match status" value="1"/>
</dbReference>
<feature type="domain" description="SDH C-terminal" evidence="11">
    <location>
        <begin position="246"/>
        <end position="271"/>
    </location>
</feature>
<feature type="binding site" evidence="8">
    <location>
        <begin position="20"/>
        <end position="22"/>
    </location>
    <ligand>
        <name>shikimate</name>
        <dbReference type="ChEBI" id="CHEBI:36208"/>
    </ligand>
</feature>
<protein>
    <recommendedName>
        <fullName evidence="2 8">Shikimate dehydrogenase (NADP(+))</fullName>
        <shortName evidence="8">SDH</shortName>
        <ecNumber evidence="2 8">1.1.1.25</ecNumber>
    </recommendedName>
</protein>
<comment type="caution">
    <text evidence="12">The sequence shown here is derived from an EMBL/GenBank/DDBJ whole genome shotgun (WGS) entry which is preliminary data.</text>
</comment>
<feature type="binding site" evidence="8">
    <location>
        <begin position="134"/>
        <end position="138"/>
    </location>
    <ligand>
        <name>NADP(+)</name>
        <dbReference type="ChEBI" id="CHEBI:58349"/>
    </ligand>
</feature>
<dbReference type="HAMAP" id="MF_00222">
    <property type="entry name" value="Shikimate_DH_AroE"/>
    <property type="match status" value="1"/>
</dbReference>
<dbReference type="SUPFAM" id="SSF53223">
    <property type="entry name" value="Aminoacid dehydrogenase-like, N-terminal domain"/>
    <property type="match status" value="1"/>
</dbReference>
<comment type="caution">
    <text evidence="8">Lacks conserved residue(s) required for the propagation of feature annotation.</text>
</comment>
<dbReference type="InterPro" id="IPR036291">
    <property type="entry name" value="NAD(P)-bd_dom_sf"/>
</dbReference>
<feature type="binding site" evidence="8">
    <location>
        <position position="67"/>
    </location>
    <ligand>
        <name>shikimate</name>
        <dbReference type="ChEBI" id="CHEBI:36208"/>
    </ligand>
</feature>
<keyword evidence="4 8" id="KW-0521">NADP</keyword>
<organism evidence="12 13">
    <name type="scientific">Azospirillum oleiclasticum</name>
    <dbReference type="NCBI Taxonomy" id="2735135"/>
    <lineage>
        <taxon>Bacteria</taxon>
        <taxon>Pseudomonadati</taxon>
        <taxon>Pseudomonadota</taxon>
        <taxon>Alphaproteobacteria</taxon>
        <taxon>Rhodospirillales</taxon>
        <taxon>Azospirillaceae</taxon>
        <taxon>Azospirillum</taxon>
    </lineage>
</organism>
<keyword evidence="3 8" id="KW-0028">Amino-acid biosynthesis</keyword>
<dbReference type="RefSeq" id="WP_180282000.1">
    <property type="nucleotide sequence ID" value="NZ_JABFDB010000006.1"/>
</dbReference>
<comment type="similarity">
    <text evidence="8">Belongs to the shikimate dehydrogenase family.</text>
</comment>
<gene>
    <name evidence="8" type="primary">aroE</name>
    <name evidence="12" type="ORF">HND93_10970</name>
</gene>
<proteinExistence type="inferred from homology"/>
<accession>A0ABX2T7E5</accession>
<feature type="binding site" evidence="8">
    <location>
        <position position="246"/>
    </location>
    <ligand>
        <name>NADP(+)</name>
        <dbReference type="ChEBI" id="CHEBI:58349"/>
    </ligand>
</feature>
<dbReference type="InterPro" id="IPR013708">
    <property type="entry name" value="Shikimate_DH-bd_N"/>
</dbReference>
<dbReference type="InterPro" id="IPR041121">
    <property type="entry name" value="SDH_C"/>
</dbReference>
<dbReference type="Pfam" id="PF01488">
    <property type="entry name" value="Shikimate_DH"/>
    <property type="match status" value="1"/>
</dbReference>
<comment type="subunit">
    <text evidence="8">Homodimer.</text>
</comment>
<evidence type="ECO:0000256" key="1">
    <source>
        <dbReference type="ARBA" id="ARBA00004871"/>
    </source>
</evidence>
<name>A0ABX2T7E5_9PROT</name>
<evidence type="ECO:0000256" key="4">
    <source>
        <dbReference type="ARBA" id="ARBA00022857"/>
    </source>
</evidence>
<evidence type="ECO:0000259" key="10">
    <source>
        <dbReference type="Pfam" id="PF08501"/>
    </source>
</evidence>
<keyword evidence="6 8" id="KW-0057">Aromatic amino acid biosynthesis</keyword>
<dbReference type="EC" id="1.1.1.25" evidence="2 8"/>
<comment type="catalytic activity">
    <reaction evidence="7 8">
        <text>shikimate + NADP(+) = 3-dehydroshikimate + NADPH + H(+)</text>
        <dbReference type="Rhea" id="RHEA:17737"/>
        <dbReference type="ChEBI" id="CHEBI:15378"/>
        <dbReference type="ChEBI" id="CHEBI:16630"/>
        <dbReference type="ChEBI" id="CHEBI:36208"/>
        <dbReference type="ChEBI" id="CHEBI:57783"/>
        <dbReference type="ChEBI" id="CHEBI:58349"/>
        <dbReference type="EC" id="1.1.1.25"/>
    </reaction>
</comment>
<feature type="active site" description="Proton acceptor" evidence="8">
    <location>
        <position position="71"/>
    </location>
</feature>
<sequence>MTQTGRTLVAGVIGWPVAHSRSPALHGHWFERYGVDGVYVPFPVPPGRGEAAVRALAALGIRGCNVTVPHKEAAARAVDRLDSTAQRMGAVNLIIVGEDGSLEGRNTDGFGFIENLKATIPGWRPEAGPAVVLGAGGAARAVLVSLLDAGVPEIRLLNRSRARAEGLAEEFGGPIRVGEWVSRETLLDGAALLVNTTTLGMGTNEPLDLDLAALPRDAVVYDIVYNPLVTPLLEHARARGNPTVGGLGMLLHQARPAFAAWFGIDPAVDADLERAVLGG</sequence>
<dbReference type="CDD" id="cd01065">
    <property type="entry name" value="NAD_bind_Shikimate_DH"/>
    <property type="match status" value="1"/>
</dbReference>
<feature type="binding site" evidence="8">
    <location>
        <position position="253"/>
    </location>
    <ligand>
        <name>shikimate</name>
        <dbReference type="ChEBI" id="CHEBI:36208"/>
    </ligand>
</feature>
<dbReference type="Gene3D" id="3.40.50.10860">
    <property type="entry name" value="Leucine Dehydrogenase, chain A, domain 1"/>
    <property type="match status" value="1"/>
</dbReference>
<feature type="domain" description="Quinate/shikimate 5-dehydrogenase/glutamyl-tRNA reductase" evidence="9">
    <location>
        <begin position="130"/>
        <end position="178"/>
    </location>
</feature>
<dbReference type="Pfam" id="PF18317">
    <property type="entry name" value="SDH_C"/>
    <property type="match status" value="1"/>
</dbReference>
<keyword evidence="5 8" id="KW-0560">Oxidoreductase</keyword>
<comment type="function">
    <text evidence="8">Involved in the biosynthesis of the chorismate, which leads to the biosynthesis of aromatic amino acids. Catalyzes the reversible NADPH linked reduction of 3-dehydroshikimate (DHSA) to yield shikimate (SA).</text>
</comment>
<evidence type="ECO:0000256" key="8">
    <source>
        <dbReference type="HAMAP-Rule" id="MF_00222"/>
    </source>
</evidence>
<evidence type="ECO:0000313" key="13">
    <source>
        <dbReference type="Proteomes" id="UP000584642"/>
    </source>
</evidence>
<feature type="binding site" evidence="8">
    <location>
        <position position="108"/>
    </location>
    <ligand>
        <name>shikimate</name>
        <dbReference type="ChEBI" id="CHEBI:36208"/>
    </ligand>
</feature>
<dbReference type="InterPro" id="IPR006151">
    <property type="entry name" value="Shikm_DH/Glu-tRNA_Rdtase"/>
</dbReference>
<dbReference type="Pfam" id="PF08501">
    <property type="entry name" value="Shikimate_dh_N"/>
    <property type="match status" value="1"/>
</dbReference>
<feature type="binding site" evidence="8">
    <location>
        <position position="92"/>
    </location>
    <ligand>
        <name>shikimate</name>
        <dbReference type="ChEBI" id="CHEBI:36208"/>
    </ligand>
</feature>
<dbReference type="Proteomes" id="UP000584642">
    <property type="component" value="Unassembled WGS sequence"/>
</dbReference>
<feature type="binding site" evidence="8">
    <location>
        <position position="225"/>
    </location>
    <ligand>
        <name>shikimate</name>
        <dbReference type="ChEBI" id="CHEBI:36208"/>
    </ligand>
</feature>
<dbReference type="InterPro" id="IPR011342">
    <property type="entry name" value="Shikimate_DH"/>
</dbReference>
<evidence type="ECO:0000313" key="12">
    <source>
        <dbReference type="EMBL" id="NYZ20235.1"/>
    </source>
</evidence>
<dbReference type="InterPro" id="IPR022893">
    <property type="entry name" value="Shikimate_DH_fam"/>
</dbReference>
<evidence type="ECO:0000256" key="7">
    <source>
        <dbReference type="ARBA" id="ARBA00049442"/>
    </source>
</evidence>
<comment type="pathway">
    <text evidence="1 8">Metabolic intermediate biosynthesis; chorismate biosynthesis; chorismate from D-erythrose 4-phosphate and phosphoenolpyruvate: step 4/7.</text>
</comment>
<evidence type="ECO:0000259" key="11">
    <source>
        <dbReference type="Pfam" id="PF18317"/>
    </source>
</evidence>
<evidence type="ECO:0000256" key="2">
    <source>
        <dbReference type="ARBA" id="ARBA00012962"/>
    </source>
</evidence>
<dbReference type="NCBIfam" id="TIGR00507">
    <property type="entry name" value="aroE"/>
    <property type="match status" value="1"/>
</dbReference>
<dbReference type="EMBL" id="JABFDB010000006">
    <property type="protein sequence ID" value="NYZ20235.1"/>
    <property type="molecule type" value="Genomic_DNA"/>
</dbReference>